<dbReference type="Pfam" id="PF02562">
    <property type="entry name" value="PhoH"/>
    <property type="match status" value="1"/>
</dbReference>
<comment type="similarity">
    <text evidence="2">Belongs to the PhoH family.</text>
</comment>
<evidence type="ECO:0000256" key="3">
    <source>
        <dbReference type="ARBA" id="ARBA00022490"/>
    </source>
</evidence>
<dbReference type="PANTHER" id="PTHR30473:SF1">
    <property type="entry name" value="PHOH-LIKE PROTEIN"/>
    <property type="match status" value="1"/>
</dbReference>
<proteinExistence type="inferred from homology"/>
<keyword evidence="5" id="KW-0067">ATP-binding</keyword>
<dbReference type="RefSeq" id="WP_124398348.1">
    <property type="nucleotide sequence ID" value="NZ_BHZE01000020.1"/>
</dbReference>
<dbReference type="InterPro" id="IPR027417">
    <property type="entry name" value="P-loop_NTPase"/>
</dbReference>
<dbReference type="Proteomes" id="UP000286715">
    <property type="component" value="Unassembled WGS sequence"/>
</dbReference>
<dbReference type="OrthoDB" id="9773137at2"/>
<reference evidence="8 9" key="1">
    <citation type="submission" date="2018-11" db="EMBL/GenBank/DDBJ databases">
        <title>Schleiferia aggregans sp. nov., a moderately thermophilic heterotrophic bacterium isolated from microbial mats at a terrestrial hot spring.</title>
        <authorList>
            <person name="Iino T."/>
            <person name="Ohkuma M."/>
            <person name="Haruta S."/>
        </authorList>
    </citation>
    <scope>NUCLEOTIDE SEQUENCE [LARGE SCALE GENOMIC DNA]</scope>
    <source>
        <strain evidence="8 9">LA</strain>
    </source>
</reference>
<evidence type="ECO:0000256" key="5">
    <source>
        <dbReference type="ARBA" id="ARBA00022840"/>
    </source>
</evidence>
<evidence type="ECO:0000256" key="4">
    <source>
        <dbReference type="ARBA" id="ARBA00022741"/>
    </source>
</evidence>
<comment type="subcellular location">
    <subcellularLocation>
        <location evidence="1">Cytoplasm</location>
    </subcellularLocation>
</comment>
<evidence type="ECO:0000256" key="1">
    <source>
        <dbReference type="ARBA" id="ARBA00004496"/>
    </source>
</evidence>
<dbReference type="InterPro" id="IPR051451">
    <property type="entry name" value="PhoH2-like"/>
</dbReference>
<keyword evidence="9" id="KW-1185">Reference proteome</keyword>
<dbReference type="Gene3D" id="3.40.50.300">
    <property type="entry name" value="P-loop containing nucleotide triphosphate hydrolases"/>
    <property type="match status" value="1"/>
</dbReference>
<dbReference type="FunFam" id="3.40.50.300:FF:000013">
    <property type="entry name" value="PhoH family ATPase"/>
    <property type="match status" value="1"/>
</dbReference>
<accession>A0A401XMN8</accession>
<evidence type="ECO:0000256" key="6">
    <source>
        <dbReference type="ARBA" id="ARBA00039970"/>
    </source>
</evidence>
<dbReference type="AlphaFoldDB" id="A0A401XMN8"/>
<feature type="domain" description="PhoH-like protein" evidence="7">
    <location>
        <begin position="110"/>
        <end position="312"/>
    </location>
</feature>
<name>A0A401XMN8_9FLAO</name>
<dbReference type="PANTHER" id="PTHR30473">
    <property type="entry name" value="PROTEIN PHOH"/>
    <property type="match status" value="1"/>
</dbReference>
<evidence type="ECO:0000313" key="8">
    <source>
        <dbReference type="EMBL" id="GCD78285.1"/>
    </source>
</evidence>
<keyword evidence="4" id="KW-0547">Nucleotide-binding</keyword>
<organism evidence="8 9">
    <name type="scientific">Thermaurantimonas aggregans</name>
    <dbReference type="NCBI Taxonomy" id="2173829"/>
    <lineage>
        <taxon>Bacteria</taxon>
        <taxon>Pseudomonadati</taxon>
        <taxon>Bacteroidota</taxon>
        <taxon>Flavobacteriia</taxon>
        <taxon>Flavobacteriales</taxon>
        <taxon>Schleiferiaceae</taxon>
        <taxon>Thermaurantimonas</taxon>
    </lineage>
</organism>
<sequence length="331" mass="37617">MTEKLLELQKSLPSRVYGNNNRYLQIIQSYYPTLKITARGNELKATGPEDVLMDFEAKIEYLLMHFEKYQSLSENQLERILTSSAEERNRMMSDSAGEKVLVYGVNGHLIKAQTPNQQRIVEAVEKSDMVFAVGPAGTGKTYTAVALAVRALKNKQVKRIILTRPAVEAGENLGFLPGDLKEKLDPYLQPLYDALLDMIPHEKLAMYIESGVIQIAPLAFMRGRTLDNAFVILDEAQNTTEAQMKMFLTRMGRSAKFVITGDFTQIDLPKNQRSGLVQALKILKNIEDIAIVKLDDKDVIRHKLVKRIIQEYRQIESEKLHPDHREDLSQI</sequence>
<evidence type="ECO:0000256" key="2">
    <source>
        <dbReference type="ARBA" id="ARBA00010393"/>
    </source>
</evidence>
<gene>
    <name evidence="8" type="primary">phoH</name>
    <name evidence="8" type="ORF">JCM31826_17670</name>
</gene>
<dbReference type="SUPFAM" id="SSF52540">
    <property type="entry name" value="P-loop containing nucleoside triphosphate hydrolases"/>
    <property type="match status" value="1"/>
</dbReference>
<comment type="caution">
    <text evidence="8">The sequence shown here is derived from an EMBL/GenBank/DDBJ whole genome shotgun (WGS) entry which is preliminary data.</text>
</comment>
<keyword evidence="3" id="KW-0963">Cytoplasm</keyword>
<evidence type="ECO:0000259" key="7">
    <source>
        <dbReference type="Pfam" id="PF02562"/>
    </source>
</evidence>
<dbReference type="GO" id="GO:0005524">
    <property type="term" value="F:ATP binding"/>
    <property type="evidence" value="ECO:0007669"/>
    <property type="project" value="UniProtKB-KW"/>
</dbReference>
<dbReference type="EMBL" id="BHZE01000020">
    <property type="protein sequence ID" value="GCD78285.1"/>
    <property type="molecule type" value="Genomic_DNA"/>
</dbReference>
<evidence type="ECO:0000313" key="9">
    <source>
        <dbReference type="Proteomes" id="UP000286715"/>
    </source>
</evidence>
<protein>
    <recommendedName>
        <fullName evidence="6">PhoH-like protein</fullName>
    </recommendedName>
</protein>
<dbReference type="InterPro" id="IPR003714">
    <property type="entry name" value="PhoH"/>
</dbReference>
<dbReference type="GO" id="GO:0005829">
    <property type="term" value="C:cytosol"/>
    <property type="evidence" value="ECO:0007669"/>
    <property type="project" value="TreeGrafter"/>
</dbReference>